<dbReference type="EMBL" id="CDQK01000003">
    <property type="protein sequence ID" value="CEP22468.1"/>
    <property type="molecule type" value="Genomic_DNA"/>
</dbReference>
<accession>A0A1E4S7F9</accession>
<dbReference type="OMA" id="HPMAREH"/>
<evidence type="ECO:0000313" key="6">
    <source>
        <dbReference type="Proteomes" id="UP000094389"/>
    </source>
</evidence>
<dbReference type="RefSeq" id="XP_020072361.1">
    <property type="nucleotide sequence ID" value="XM_020216200.1"/>
</dbReference>
<evidence type="ECO:0000313" key="5">
    <source>
        <dbReference type="Proteomes" id="UP000038830"/>
    </source>
</evidence>
<accession>A0A0H5C3J6</accession>
<proteinExistence type="predicted"/>
<reference evidence="4 6" key="3">
    <citation type="journal article" date="2016" name="Proc. Natl. Acad. Sci. U.S.A.">
        <title>Comparative genomics of biotechnologically important yeasts.</title>
        <authorList>
            <person name="Riley R."/>
            <person name="Haridas S."/>
            <person name="Wolfe K.H."/>
            <person name="Lopes M.R."/>
            <person name="Hittinger C.T."/>
            <person name="Goeker M."/>
            <person name="Salamov A.A."/>
            <person name="Wisecaver J.H."/>
            <person name="Long T.M."/>
            <person name="Calvey C.H."/>
            <person name="Aerts A.L."/>
            <person name="Barry K.W."/>
            <person name="Choi C."/>
            <person name="Clum A."/>
            <person name="Coughlan A.Y."/>
            <person name="Deshpande S."/>
            <person name="Douglass A.P."/>
            <person name="Hanson S.J."/>
            <person name="Klenk H.-P."/>
            <person name="LaButti K.M."/>
            <person name="Lapidus A."/>
            <person name="Lindquist E.A."/>
            <person name="Lipzen A.M."/>
            <person name="Meier-Kolthoff J.P."/>
            <person name="Ohm R.A."/>
            <person name="Otillar R.P."/>
            <person name="Pangilinan J.L."/>
            <person name="Peng Y."/>
            <person name="Rokas A."/>
            <person name="Rosa C.A."/>
            <person name="Scheuner C."/>
            <person name="Sibirny A.A."/>
            <person name="Slot J.C."/>
            <person name="Stielow J.B."/>
            <person name="Sun H."/>
            <person name="Kurtzman C.P."/>
            <person name="Blackwell M."/>
            <person name="Grigoriev I.V."/>
            <person name="Jeffries T.W."/>
        </authorList>
    </citation>
    <scope>NUCLEOTIDE SEQUENCE [LARGE SCALE GENOMIC DNA]</scope>
    <source>
        <strain evidence="6">ATCC 18201 / CBS 1600 / BCRC 20928 / JCM 3617 / NBRC 0987 / NRRL Y-1542</strain>
        <strain evidence="4">NRRL Y-1542</strain>
    </source>
</reference>
<dbReference type="Proteomes" id="UP000038830">
    <property type="component" value="Unassembled WGS sequence"/>
</dbReference>
<feature type="compositionally biased region" description="Low complexity" evidence="1">
    <location>
        <begin position="38"/>
        <end position="50"/>
    </location>
</feature>
<keyword evidence="2" id="KW-1133">Transmembrane helix</keyword>
<keyword evidence="2" id="KW-0812">Transmembrane</keyword>
<dbReference type="AlphaFoldDB" id="A0A0H5C3J6"/>
<protein>
    <submittedName>
        <fullName evidence="3">Uncharacterized protein</fullName>
    </submittedName>
</protein>
<feature type="compositionally biased region" description="Polar residues" evidence="1">
    <location>
        <begin position="1"/>
        <end position="23"/>
    </location>
</feature>
<dbReference type="Proteomes" id="UP000094389">
    <property type="component" value="Unassembled WGS sequence"/>
</dbReference>
<reference evidence="5" key="2">
    <citation type="journal article" date="2015" name="J. Biotechnol.">
        <title>The structure of the Cyberlindnera jadinii genome and its relation to Candida utilis analyzed by the occurrence of single nucleotide polymorphisms.</title>
        <authorList>
            <person name="Rupp O."/>
            <person name="Brinkrolf K."/>
            <person name="Buerth C."/>
            <person name="Kunigo M."/>
            <person name="Schneider J."/>
            <person name="Jaenicke S."/>
            <person name="Goesmann A."/>
            <person name="Puehler A."/>
            <person name="Jaeger K.-E."/>
            <person name="Ernst J.F."/>
        </authorList>
    </citation>
    <scope>NUCLEOTIDE SEQUENCE [LARGE SCALE GENOMIC DNA]</scope>
    <source>
        <strain evidence="5">ATCC 18201 / CBS 1600 / BCRC 20928 / JCM 3617 / NBRC 0987 / NRRL Y-1542</strain>
    </source>
</reference>
<sequence length="284" mass="32365">MSTRESVAKSTPVSSPLQQSVQNLRVPPRIHPSHSDGSTLLTSSPPQTSSAGGTKNHQKKPSRVISDDGSGMNRLVDQFYEQSPNHTASSRLNTPFISRTNTQEQLSPKQPINILKQTKLLTNDNSLIVEDVNRLENRVLKSVQNQVEVNKSAITDDKACFVQLQREVEETRNRISQWLKLVLENTKLIDNEYKEFEKEVDRLFGILTVLDQYEIAVNSSRQKLVDNKARLEQLWKVVEDIESLEKRQKQSIRSRNKAIIWSLVVVCIAITLYKLTFVGSYCLY</sequence>
<keyword evidence="6" id="KW-1185">Reference proteome</keyword>
<keyword evidence="2" id="KW-0472">Membrane</keyword>
<gene>
    <name evidence="3" type="ORF">BN1211_2834</name>
    <name evidence="4" type="ORF">CYBJADRAFT_171250</name>
</gene>
<dbReference type="OrthoDB" id="10622678at2759"/>
<reference evidence="3" key="1">
    <citation type="submission" date="2014-12" db="EMBL/GenBank/DDBJ databases">
        <authorList>
            <person name="Jaenicke S."/>
        </authorList>
    </citation>
    <scope>NUCLEOTIDE SEQUENCE [LARGE SCALE GENOMIC DNA]</scope>
    <source>
        <strain evidence="3">CBS1600</strain>
    </source>
</reference>
<organism evidence="3 5">
    <name type="scientific">Cyberlindnera jadinii (strain ATCC 18201 / CBS 1600 / BCRC 20928 / JCM 3617 / NBRC 0987 / NRRL Y-1542)</name>
    <name type="common">Torula yeast</name>
    <name type="synonym">Candida utilis</name>
    <dbReference type="NCBI Taxonomy" id="983966"/>
    <lineage>
        <taxon>Eukaryota</taxon>
        <taxon>Fungi</taxon>
        <taxon>Dikarya</taxon>
        <taxon>Ascomycota</taxon>
        <taxon>Saccharomycotina</taxon>
        <taxon>Saccharomycetes</taxon>
        <taxon>Phaffomycetales</taxon>
        <taxon>Phaffomycetaceae</taxon>
        <taxon>Cyberlindnera</taxon>
    </lineage>
</organism>
<feature type="region of interest" description="Disordered" evidence="1">
    <location>
        <begin position="1"/>
        <end position="71"/>
    </location>
</feature>
<evidence type="ECO:0000256" key="1">
    <source>
        <dbReference type="SAM" id="MobiDB-lite"/>
    </source>
</evidence>
<feature type="transmembrane region" description="Helical" evidence="2">
    <location>
        <begin position="258"/>
        <end position="281"/>
    </location>
</feature>
<evidence type="ECO:0000256" key="2">
    <source>
        <dbReference type="SAM" id="Phobius"/>
    </source>
</evidence>
<evidence type="ECO:0000313" key="4">
    <source>
        <dbReference type="EMBL" id="ODV75322.1"/>
    </source>
</evidence>
<evidence type="ECO:0000313" key="3">
    <source>
        <dbReference type="EMBL" id="CEP22468.1"/>
    </source>
</evidence>
<dbReference type="EMBL" id="KV453926">
    <property type="protein sequence ID" value="ODV75322.1"/>
    <property type="molecule type" value="Genomic_DNA"/>
</dbReference>
<dbReference type="GeneID" id="30990596"/>
<name>A0A0H5C3J6_CYBJN</name>